<protein>
    <submittedName>
        <fullName evidence="1">Alcohol dehydrogenase</fullName>
    </submittedName>
</protein>
<reference evidence="1 2" key="1">
    <citation type="journal article" date="2020" name="Phytopathology">
        <title>Genome Sequence Resources of Colletotrichum truncatum, C. plurivorum, C. musicola, and C. sojae: Four Species Pathogenic to Soybean (Glycine max).</title>
        <authorList>
            <person name="Rogerio F."/>
            <person name="Boufleur T.R."/>
            <person name="Ciampi-Guillardi M."/>
            <person name="Sukno S.A."/>
            <person name="Thon M.R."/>
            <person name="Massola Junior N.S."/>
            <person name="Baroncelli R."/>
        </authorList>
    </citation>
    <scope>NUCLEOTIDE SEQUENCE [LARGE SCALE GENOMIC DNA]</scope>
    <source>
        <strain evidence="1 2">CMES1059</strain>
    </source>
</reference>
<gene>
    <name evidence="1" type="ORF">CTRU02_207705</name>
</gene>
<dbReference type="EMBL" id="VUJX02000004">
    <property type="protein sequence ID" value="KAL0937974.1"/>
    <property type="molecule type" value="Genomic_DNA"/>
</dbReference>
<name>A0ACC3Z1L1_COLTU</name>
<keyword evidence="2" id="KW-1185">Reference proteome</keyword>
<evidence type="ECO:0000313" key="1">
    <source>
        <dbReference type="EMBL" id="KAL0937974.1"/>
    </source>
</evidence>
<proteinExistence type="predicted"/>
<dbReference type="Proteomes" id="UP000805649">
    <property type="component" value="Unassembled WGS sequence"/>
</dbReference>
<organism evidence="1 2">
    <name type="scientific">Colletotrichum truncatum</name>
    <name type="common">Anthracnose fungus</name>
    <name type="synonym">Colletotrichum capsici</name>
    <dbReference type="NCBI Taxonomy" id="5467"/>
    <lineage>
        <taxon>Eukaryota</taxon>
        <taxon>Fungi</taxon>
        <taxon>Dikarya</taxon>
        <taxon>Ascomycota</taxon>
        <taxon>Pezizomycotina</taxon>
        <taxon>Sordariomycetes</taxon>
        <taxon>Hypocreomycetidae</taxon>
        <taxon>Glomerellales</taxon>
        <taxon>Glomerellaceae</taxon>
        <taxon>Colletotrichum</taxon>
        <taxon>Colletotrichum truncatum species complex</taxon>
    </lineage>
</organism>
<evidence type="ECO:0000313" key="2">
    <source>
        <dbReference type="Proteomes" id="UP000805649"/>
    </source>
</evidence>
<accession>A0ACC3Z1L1</accession>
<comment type="caution">
    <text evidence="1">The sequence shown here is derived from an EMBL/GenBank/DDBJ whole genome shotgun (WGS) entry which is preliminary data.</text>
</comment>
<sequence>MEKIPTVQKAAVLQDPGPNAKVVIRNDVPVPTPGPHEVLVRISTTGICGSETRALRGWGAYDPIVGHEGVGIVVRLGPSAPPDLLGRKVGVKWLYSACGTCSACVRRHHNNCPKQINTGKQRPGTLQQFAVADSRYLTVIPEGLDDAEVAPLLCAGLTMMGAVSKLQGELERGNWVVIQGPRIAARMRGLRVIAVDKGAHEDFCRGLGAEVFVDYLTEDVERVVTEVTGEGAHAVLVVPESEDAYRIAPKLVRAMGTIVCVGLPHNEFLIPVSVTMCAVKALNIKGAMVGTEEEMAELLGEAAKGRVRACVERFGLSHTHEIIQKLSRGEVFGRAVVTSFDA</sequence>